<gene>
    <name evidence="3" type="ORF">LEMA_P024960.1</name>
</gene>
<accession>E4ZXD4</accession>
<dbReference type="Proteomes" id="UP000002668">
    <property type="component" value="Genome"/>
</dbReference>
<reference evidence="4" key="1">
    <citation type="journal article" date="2011" name="Nat. Commun.">
        <title>Effector diversification within compartments of the Leptosphaeria maculans genome affected by Repeat-Induced Point mutations.</title>
        <authorList>
            <person name="Rouxel T."/>
            <person name="Grandaubert J."/>
            <person name="Hane J.K."/>
            <person name="Hoede C."/>
            <person name="van de Wouw A.P."/>
            <person name="Couloux A."/>
            <person name="Dominguez V."/>
            <person name="Anthouard V."/>
            <person name="Bally P."/>
            <person name="Bourras S."/>
            <person name="Cozijnsen A.J."/>
            <person name="Ciuffetti L.M."/>
            <person name="Degrave A."/>
            <person name="Dilmaghani A."/>
            <person name="Duret L."/>
            <person name="Fudal I."/>
            <person name="Goodwin S.B."/>
            <person name="Gout L."/>
            <person name="Glaser N."/>
            <person name="Linglin J."/>
            <person name="Kema G.H.J."/>
            <person name="Lapalu N."/>
            <person name="Lawrence C.B."/>
            <person name="May K."/>
            <person name="Meyer M."/>
            <person name="Ollivier B."/>
            <person name="Poulain J."/>
            <person name="Schoch C.L."/>
            <person name="Simon A."/>
            <person name="Spatafora J.W."/>
            <person name="Stachowiak A."/>
            <person name="Turgeon B.G."/>
            <person name="Tyler B.M."/>
            <person name="Vincent D."/>
            <person name="Weissenbach J."/>
            <person name="Amselem J."/>
            <person name="Quesneville H."/>
            <person name="Oliver R.P."/>
            <person name="Wincker P."/>
            <person name="Balesdent M.-H."/>
            <person name="Howlett B.J."/>
        </authorList>
    </citation>
    <scope>NUCLEOTIDE SEQUENCE [LARGE SCALE GENOMIC DNA]</scope>
    <source>
        <strain evidence="4">JN3 / isolate v23.1.3 / race Av1-4-5-6-7-8</strain>
    </source>
</reference>
<feature type="transmembrane region" description="Helical" evidence="2">
    <location>
        <begin position="244"/>
        <end position="266"/>
    </location>
</feature>
<dbReference type="AlphaFoldDB" id="E4ZXD4"/>
<dbReference type="EMBL" id="FP929127">
    <property type="protein sequence ID" value="CBX95344.1"/>
    <property type="molecule type" value="Genomic_DNA"/>
</dbReference>
<feature type="transmembrane region" description="Helical" evidence="2">
    <location>
        <begin position="100"/>
        <end position="129"/>
    </location>
</feature>
<dbReference type="STRING" id="985895.E4ZXD4"/>
<keyword evidence="4" id="KW-1185">Reference proteome</keyword>
<feature type="compositionally biased region" description="Low complexity" evidence="1">
    <location>
        <begin position="359"/>
        <end position="379"/>
    </location>
</feature>
<dbReference type="eggNOG" id="ENOG502S712">
    <property type="taxonomic scope" value="Eukaryota"/>
</dbReference>
<dbReference type="OrthoDB" id="3784947at2759"/>
<dbReference type="GeneID" id="13288356"/>
<keyword evidence="2" id="KW-1133">Transmembrane helix</keyword>
<keyword evidence="2" id="KW-0472">Membrane</keyword>
<protein>
    <submittedName>
        <fullName evidence="3">Predicted protein</fullName>
    </submittedName>
</protein>
<dbReference type="VEuPathDB" id="FungiDB:LEMA_P024960.1"/>
<organism evidence="4">
    <name type="scientific">Leptosphaeria maculans (strain JN3 / isolate v23.1.3 / race Av1-4-5-6-7-8)</name>
    <name type="common">Blackleg fungus</name>
    <name type="synonym">Phoma lingam</name>
    <dbReference type="NCBI Taxonomy" id="985895"/>
    <lineage>
        <taxon>Eukaryota</taxon>
        <taxon>Fungi</taxon>
        <taxon>Dikarya</taxon>
        <taxon>Ascomycota</taxon>
        <taxon>Pezizomycotina</taxon>
        <taxon>Dothideomycetes</taxon>
        <taxon>Pleosporomycetidae</taxon>
        <taxon>Pleosporales</taxon>
        <taxon>Pleosporineae</taxon>
        <taxon>Leptosphaeriaceae</taxon>
        <taxon>Plenodomus</taxon>
        <taxon>Plenodomus lingam/Leptosphaeria maculans species complex</taxon>
    </lineage>
</organism>
<proteinExistence type="predicted"/>
<feature type="compositionally biased region" description="Low complexity" evidence="1">
    <location>
        <begin position="402"/>
        <end position="420"/>
    </location>
</feature>
<evidence type="ECO:0000313" key="3">
    <source>
        <dbReference type="EMBL" id="CBX95344.1"/>
    </source>
</evidence>
<dbReference type="InParanoid" id="E4ZXD4"/>
<name>E4ZXD4_LEPMJ</name>
<feature type="region of interest" description="Disordered" evidence="1">
    <location>
        <begin position="402"/>
        <end position="434"/>
    </location>
</feature>
<evidence type="ECO:0000313" key="4">
    <source>
        <dbReference type="Proteomes" id="UP000002668"/>
    </source>
</evidence>
<feature type="region of interest" description="Disordered" evidence="1">
    <location>
        <begin position="315"/>
        <end position="389"/>
    </location>
</feature>
<feature type="compositionally biased region" description="Low complexity" evidence="1">
    <location>
        <begin position="336"/>
        <end position="349"/>
    </location>
</feature>
<evidence type="ECO:0000256" key="2">
    <source>
        <dbReference type="SAM" id="Phobius"/>
    </source>
</evidence>
<evidence type="ECO:0000256" key="1">
    <source>
        <dbReference type="SAM" id="MobiDB-lite"/>
    </source>
</evidence>
<dbReference type="HOGENOM" id="CLU_631719_0_0_1"/>
<sequence length="434" mass="48641">MGSCVMLECTCVFWTGQQHDSLALAGIGKYLRGSAGGMFDDVIGEARICRPCAVGLNPYFSSEVGLEDFYRRQFGREKKRPKTRFNPSHIHSSNMVNSSFYVLAIIGLSLSFLLSTWALCHLLGIFPLLRELADNAKRRRAEKARPKPEGFELESFADVRRRARERKRAEETKRRERNKTRRETGFYEELGRAYRRSTLQSLDFARPKEVPPSVRHRLNAESTMSLLHSTAETCHTTGDGPVTWIPAIVAGIILLQIGLVFALLWMGHNRSKTYWRLLRESGEVSVNDCNCTPGRACWLLNSPFQFRATKQPPAWQGNDIYTASTPPTFQPPPQHPQTHQATPAHHTPTCLKPPPKMPSNNNNNSSNPSYTTTSSGTNNQGNHYCSRDYGSTASNPNSFHYSNTNGSYYYSNPNGSTYYNDGQGGARYTAPGGK</sequence>
<keyword evidence="2" id="KW-0812">Transmembrane</keyword>